<dbReference type="Pfam" id="PF03441">
    <property type="entry name" value="FAD_binding_7"/>
    <property type="match status" value="1"/>
</dbReference>
<dbReference type="InterPro" id="IPR036155">
    <property type="entry name" value="Crypto/Photolyase_N_sf"/>
</dbReference>
<dbReference type="NCBIfam" id="TIGR02765">
    <property type="entry name" value="crypto_DASH"/>
    <property type="match status" value="1"/>
</dbReference>
<evidence type="ECO:0000313" key="10">
    <source>
        <dbReference type="Proteomes" id="UP000031327"/>
    </source>
</evidence>
<dbReference type="OrthoDB" id="9772484at2"/>
<organism evidence="9 10">
    <name type="scientific">Pseudoalteromonas luteoviolacea</name>
    <dbReference type="NCBI Taxonomy" id="43657"/>
    <lineage>
        <taxon>Bacteria</taxon>
        <taxon>Pseudomonadati</taxon>
        <taxon>Pseudomonadota</taxon>
        <taxon>Gammaproteobacteria</taxon>
        <taxon>Alteromonadales</taxon>
        <taxon>Pseudoalteromonadaceae</taxon>
        <taxon>Pseudoalteromonas</taxon>
    </lineage>
</organism>
<dbReference type="Gene3D" id="3.40.50.620">
    <property type="entry name" value="HUPs"/>
    <property type="match status" value="1"/>
</dbReference>
<dbReference type="InterPro" id="IPR014729">
    <property type="entry name" value="Rossmann-like_a/b/a_fold"/>
</dbReference>
<evidence type="ECO:0000256" key="2">
    <source>
        <dbReference type="ARBA" id="ARBA00017881"/>
    </source>
</evidence>
<reference evidence="9 10" key="1">
    <citation type="submission" date="2014-12" db="EMBL/GenBank/DDBJ databases">
        <title>Draft Genome Sequence of Pseudoalteromonas luteoviolacea HI1.</title>
        <authorList>
            <person name="Asahina A.Y."/>
            <person name="Hadfield M.G."/>
        </authorList>
    </citation>
    <scope>NUCLEOTIDE SEQUENCE [LARGE SCALE GENOMIC DNA]</scope>
    <source>
        <strain evidence="9 10">HI1</strain>
    </source>
</reference>
<evidence type="ECO:0000256" key="7">
    <source>
        <dbReference type="RuleBase" id="RU367151"/>
    </source>
</evidence>
<sequence>MSKALYWFTDDLRLQDNLALNSTLYASNSIMFIYVLDDSLFSATNFDHVHLGKKRLTFIQQSLVDLSEQLQQLGYELYVLKGQSRTVLNQVIDQMGIEVVGCHQGAGYDERNTLLHVKSDNDTVRFIHQHNNLMFGPQQLEEKDLSGSFSKFRKKADKLTVSSPVEEVFSETLPLPLSIGDVLSTKYRFELVSAMHTCADLIEGGEKAAQKYLEEYFSTQSASSYKLTRNALDGKYNSTQFSPYLSVGNISPRQIINRLDMYERIHGVNDSTYWIRFELMWRDFFHHKAIQKGSSLFKFAGERGVRPLTTYYPQRFKRWCNGTTQFPLVNACMRELNETGFMSNRGRQIVASCLVNELQVDWRYGAAYFQQQLIDYDVASNWGNWQYIAGVGDDPRGGRHFNIEKQAQMYDPDGAFQRKWGNGDEQFDSDVDMVDWPVMGVKHGH</sequence>
<protein>
    <recommendedName>
        <fullName evidence="2 7">Cryptochrome DASH</fullName>
    </recommendedName>
</protein>
<dbReference type="InterPro" id="IPR036134">
    <property type="entry name" value="Crypto/Photolyase_FAD-like_sf"/>
</dbReference>
<keyword evidence="5 7" id="KW-0157">Chromophore</keyword>
<feature type="binding site" evidence="6">
    <location>
        <begin position="375"/>
        <end position="377"/>
    </location>
    <ligand>
        <name>FAD</name>
        <dbReference type="ChEBI" id="CHEBI:57692"/>
    </ligand>
</feature>
<dbReference type="EMBL" id="JWIC01000005">
    <property type="protein sequence ID" value="KID57192.1"/>
    <property type="molecule type" value="Genomic_DNA"/>
</dbReference>
<evidence type="ECO:0000256" key="6">
    <source>
        <dbReference type="PIRSR" id="PIRSR602081-1"/>
    </source>
</evidence>
<dbReference type="PRINTS" id="PR00147">
    <property type="entry name" value="DNAPHOTLYASE"/>
</dbReference>
<dbReference type="RefSeq" id="WP_039608968.1">
    <property type="nucleotide sequence ID" value="NZ_JWIC01000005.1"/>
</dbReference>
<gene>
    <name evidence="9" type="ORF">JF50_08130</name>
</gene>
<dbReference type="SUPFAM" id="SSF48173">
    <property type="entry name" value="Cryptochrome/photolyase FAD-binding domain"/>
    <property type="match status" value="1"/>
</dbReference>
<dbReference type="GO" id="GO:0000719">
    <property type="term" value="P:photoreactive repair"/>
    <property type="evidence" value="ECO:0007669"/>
    <property type="project" value="TreeGrafter"/>
</dbReference>
<comment type="caution">
    <text evidence="9">The sequence shown here is derived from an EMBL/GenBank/DDBJ whole genome shotgun (WGS) entry which is preliminary data.</text>
</comment>
<keyword evidence="4 6" id="KW-0274">FAD</keyword>
<evidence type="ECO:0000313" key="9">
    <source>
        <dbReference type="EMBL" id="KID57192.1"/>
    </source>
</evidence>
<dbReference type="Pfam" id="PF00875">
    <property type="entry name" value="DNA_photolyase"/>
    <property type="match status" value="1"/>
</dbReference>
<name>A0A0C1QQ56_9GAMM</name>
<dbReference type="InterPro" id="IPR002081">
    <property type="entry name" value="Cryptochrome/DNA_photolyase_1"/>
</dbReference>
<dbReference type="GO" id="GO:0071949">
    <property type="term" value="F:FAD binding"/>
    <property type="evidence" value="ECO:0007669"/>
    <property type="project" value="TreeGrafter"/>
</dbReference>
<dbReference type="InterPro" id="IPR014133">
    <property type="entry name" value="Cry_DASH"/>
</dbReference>
<dbReference type="SUPFAM" id="SSF52425">
    <property type="entry name" value="Cryptochrome/photolyase, N-terminal domain"/>
    <property type="match status" value="1"/>
</dbReference>
<evidence type="ECO:0000256" key="4">
    <source>
        <dbReference type="ARBA" id="ARBA00022827"/>
    </source>
</evidence>
<comment type="similarity">
    <text evidence="1 7">Belongs to the DNA photolyase class-1 family.</text>
</comment>
<evidence type="ECO:0000256" key="1">
    <source>
        <dbReference type="ARBA" id="ARBA00005862"/>
    </source>
</evidence>
<dbReference type="AlphaFoldDB" id="A0A0C1QQ56"/>
<comment type="function">
    <text evidence="7">May have a photoreceptor function.</text>
</comment>
<dbReference type="GO" id="GO:0003677">
    <property type="term" value="F:DNA binding"/>
    <property type="evidence" value="ECO:0007669"/>
    <property type="project" value="TreeGrafter"/>
</dbReference>
<dbReference type="Gene3D" id="1.10.579.10">
    <property type="entry name" value="DNA Cyclobutane Dipyrimidine Photolyase, subunit A, domain 3"/>
    <property type="match status" value="1"/>
</dbReference>
<dbReference type="InterPro" id="IPR005101">
    <property type="entry name" value="Cryptochr/Photolyase_FAD-bd"/>
</dbReference>
<feature type="domain" description="Photolyase/cryptochrome alpha/beta" evidence="8">
    <location>
        <begin position="2"/>
        <end position="135"/>
    </location>
</feature>
<dbReference type="PANTHER" id="PTHR11455">
    <property type="entry name" value="CRYPTOCHROME"/>
    <property type="match status" value="1"/>
</dbReference>
<comment type="cofactor">
    <cofactor evidence="7">
        <name>(6R)-5,10-methylene-5,6,7,8-tetrahydrofolate</name>
        <dbReference type="ChEBI" id="CHEBI:15636"/>
    </cofactor>
    <text evidence="7">Binds 1 5,10-methenyltetrahydrofolate (MTHF) per subunit.</text>
</comment>
<dbReference type="PANTHER" id="PTHR11455:SF22">
    <property type="entry name" value="CRYPTOCHROME DASH"/>
    <property type="match status" value="1"/>
</dbReference>
<evidence type="ECO:0000259" key="8">
    <source>
        <dbReference type="PROSITE" id="PS51645"/>
    </source>
</evidence>
<proteinExistence type="inferred from homology"/>
<comment type="cofactor">
    <cofactor evidence="6 7">
        <name>FAD</name>
        <dbReference type="ChEBI" id="CHEBI:57692"/>
    </cofactor>
    <text evidence="6 7">Binds 1 FAD per subunit.</text>
</comment>
<dbReference type="Gene3D" id="1.25.40.80">
    <property type="match status" value="1"/>
</dbReference>
<evidence type="ECO:0000256" key="3">
    <source>
        <dbReference type="ARBA" id="ARBA00022630"/>
    </source>
</evidence>
<accession>A0A0C1QQ56</accession>
<dbReference type="InterPro" id="IPR006050">
    <property type="entry name" value="DNA_photolyase_N"/>
</dbReference>
<dbReference type="GO" id="GO:0003913">
    <property type="term" value="F:DNA photolyase activity"/>
    <property type="evidence" value="ECO:0007669"/>
    <property type="project" value="InterPro"/>
</dbReference>
<feature type="binding site" evidence="6">
    <location>
        <position position="225"/>
    </location>
    <ligand>
        <name>FAD</name>
        <dbReference type="ChEBI" id="CHEBI:57692"/>
    </ligand>
</feature>
<dbReference type="PROSITE" id="PS51645">
    <property type="entry name" value="PHR_CRY_ALPHA_BETA"/>
    <property type="match status" value="1"/>
</dbReference>
<feature type="binding site" evidence="6">
    <location>
        <begin position="238"/>
        <end position="242"/>
    </location>
    <ligand>
        <name>FAD</name>
        <dbReference type="ChEBI" id="CHEBI:57692"/>
    </ligand>
</feature>
<evidence type="ECO:0000256" key="5">
    <source>
        <dbReference type="ARBA" id="ARBA00022991"/>
    </source>
</evidence>
<keyword evidence="3 6" id="KW-0285">Flavoprotein</keyword>
<dbReference type="Proteomes" id="UP000031327">
    <property type="component" value="Unassembled WGS sequence"/>
</dbReference>